<dbReference type="InterPro" id="IPR036565">
    <property type="entry name" value="Mur-like_cat_sf"/>
</dbReference>
<protein>
    <recommendedName>
        <fullName evidence="8">UDP-N-acetylmuramoyl-tripeptide--D-alanyl-D-alanine ligase</fullName>
    </recommendedName>
</protein>
<dbReference type="SUPFAM" id="SSF53623">
    <property type="entry name" value="MurD-like peptide ligases, catalytic domain"/>
    <property type="match status" value="1"/>
</dbReference>
<dbReference type="Pfam" id="PF02875">
    <property type="entry name" value="Mur_ligase_C"/>
    <property type="match status" value="1"/>
</dbReference>
<keyword evidence="3" id="KW-0067">ATP-binding</keyword>
<evidence type="ECO:0000259" key="4">
    <source>
        <dbReference type="Pfam" id="PF02875"/>
    </source>
</evidence>
<keyword evidence="2" id="KW-0547">Nucleotide-binding</keyword>
<sequence>MFFKKILKKIIVLILTLEAKIALARFKPKIVAITGSVGKTSAKDAIYAVLATKFSTRKSEKSFNSEIGAPLTILGLPNGWNNPLAWLVILASGALVPFRRKYPDWLVLEIGADRPGDIKKLASWIKPDMVVITRFAKVPVHIEFFASSRQIIEEKMNLARALKEDGILILNGDDDDILEAKGEIRRRTILYGLGASALVKASNEKIIYSSDGKPLGLTFKVDCAGSSVPVKIHGILGKQIIYAALAALAVAHWQNINLLEAAETLGNLATPPGRMKILTGIKNSLIIDDTYNSSPVALEEALLTLKNLAVSDKSVNRRICPPIRRIAVLGDMLELGRHSTDEHRKAGALAGSFVDLLVIVGRRAEGFADGALAVGLAPQKIVQLENSREAGKYLDPIITSGDIILIKGSQGMRMEQAVEEIMAEPENKEKLLVRQDKEWQKR</sequence>
<feature type="domain" description="Mur ligase central" evidence="5">
    <location>
        <begin position="33"/>
        <end position="251"/>
    </location>
</feature>
<dbReference type="InterPro" id="IPR036615">
    <property type="entry name" value="Mur_ligase_C_dom_sf"/>
</dbReference>
<evidence type="ECO:0000256" key="1">
    <source>
        <dbReference type="ARBA" id="ARBA00022598"/>
    </source>
</evidence>
<dbReference type="SUPFAM" id="SSF53244">
    <property type="entry name" value="MurD-like peptide ligases, peptide-binding domain"/>
    <property type="match status" value="1"/>
</dbReference>
<dbReference type="EMBL" id="MHSL01000007">
    <property type="protein sequence ID" value="OHA44264.1"/>
    <property type="molecule type" value="Genomic_DNA"/>
</dbReference>
<dbReference type="PANTHER" id="PTHR43024">
    <property type="entry name" value="UDP-N-ACETYLMURAMOYL-TRIPEPTIDE--D-ALANYL-D-ALANINE LIGASE"/>
    <property type="match status" value="1"/>
</dbReference>
<gene>
    <name evidence="6" type="ORF">A3G03_02935</name>
</gene>
<dbReference type="GO" id="GO:0005524">
    <property type="term" value="F:ATP binding"/>
    <property type="evidence" value="ECO:0007669"/>
    <property type="project" value="UniProtKB-KW"/>
</dbReference>
<accession>A0A1G2P7C9</accession>
<dbReference type="Gene3D" id="3.40.1190.10">
    <property type="entry name" value="Mur-like, catalytic domain"/>
    <property type="match status" value="1"/>
</dbReference>
<name>A0A1G2P7C9_9BACT</name>
<feature type="domain" description="Mur ligase C-terminal" evidence="4">
    <location>
        <begin position="273"/>
        <end position="409"/>
    </location>
</feature>
<dbReference type="InterPro" id="IPR051046">
    <property type="entry name" value="MurCDEF_CellWall_CoF430Synth"/>
</dbReference>
<dbReference type="Proteomes" id="UP000176355">
    <property type="component" value="Unassembled WGS sequence"/>
</dbReference>
<evidence type="ECO:0008006" key="8">
    <source>
        <dbReference type="Google" id="ProtNLM"/>
    </source>
</evidence>
<dbReference type="PANTHER" id="PTHR43024:SF1">
    <property type="entry name" value="UDP-N-ACETYLMURAMOYL-TRIPEPTIDE--D-ALANYL-D-ALANINE LIGASE"/>
    <property type="match status" value="1"/>
</dbReference>
<organism evidence="6 7">
    <name type="scientific">Candidatus Taylorbacteria bacterium RIFCSPLOWO2_12_FULL_44_15c</name>
    <dbReference type="NCBI Taxonomy" id="1802333"/>
    <lineage>
        <taxon>Bacteria</taxon>
        <taxon>Candidatus Tayloriibacteriota</taxon>
    </lineage>
</organism>
<dbReference type="GO" id="GO:0016881">
    <property type="term" value="F:acid-amino acid ligase activity"/>
    <property type="evidence" value="ECO:0007669"/>
    <property type="project" value="InterPro"/>
</dbReference>
<dbReference type="Pfam" id="PF08245">
    <property type="entry name" value="Mur_ligase_M"/>
    <property type="match status" value="1"/>
</dbReference>
<dbReference type="STRING" id="1802333.A3G03_02935"/>
<evidence type="ECO:0000256" key="3">
    <source>
        <dbReference type="ARBA" id="ARBA00022840"/>
    </source>
</evidence>
<dbReference type="AlphaFoldDB" id="A0A1G2P7C9"/>
<dbReference type="InterPro" id="IPR004101">
    <property type="entry name" value="Mur_ligase_C"/>
</dbReference>
<evidence type="ECO:0000256" key="2">
    <source>
        <dbReference type="ARBA" id="ARBA00022741"/>
    </source>
</evidence>
<evidence type="ECO:0000259" key="5">
    <source>
        <dbReference type="Pfam" id="PF08245"/>
    </source>
</evidence>
<comment type="caution">
    <text evidence="6">The sequence shown here is derived from an EMBL/GenBank/DDBJ whole genome shotgun (WGS) entry which is preliminary data.</text>
</comment>
<evidence type="ECO:0000313" key="7">
    <source>
        <dbReference type="Proteomes" id="UP000176355"/>
    </source>
</evidence>
<proteinExistence type="predicted"/>
<dbReference type="InterPro" id="IPR013221">
    <property type="entry name" value="Mur_ligase_cen"/>
</dbReference>
<reference evidence="6 7" key="1">
    <citation type="journal article" date="2016" name="Nat. Commun.">
        <title>Thousands of microbial genomes shed light on interconnected biogeochemical processes in an aquifer system.</title>
        <authorList>
            <person name="Anantharaman K."/>
            <person name="Brown C.T."/>
            <person name="Hug L.A."/>
            <person name="Sharon I."/>
            <person name="Castelle C.J."/>
            <person name="Probst A.J."/>
            <person name="Thomas B.C."/>
            <person name="Singh A."/>
            <person name="Wilkins M.J."/>
            <person name="Karaoz U."/>
            <person name="Brodie E.L."/>
            <person name="Williams K.H."/>
            <person name="Hubbard S.S."/>
            <person name="Banfield J.F."/>
        </authorList>
    </citation>
    <scope>NUCLEOTIDE SEQUENCE [LARGE SCALE GENOMIC DNA]</scope>
</reference>
<keyword evidence="1" id="KW-0436">Ligase</keyword>
<dbReference type="Gene3D" id="3.90.190.20">
    <property type="entry name" value="Mur ligase, C-terminal domain"/>
    <property type="match status" value="1"/>
</dbReference>
<evidence type="ECO:0000313" key="6">
    <source>
        <dbReference type="EMBL" id="OHA44264.1"/>
    </source>
</evidence>